<name>A0AAV6P562_9ROSI</name>
<dbReference type="InterPro" id="IPR002213">
    <property type="entry name" value="UDP_glucos_trans"/>
</dbReference>
<keyword evidence="3" id="KW-0808">Transferase</keyword>
<dbReference type="Pfam" id="PF00201">
    <property type="entry name" value="UDPGT"/>
    <property type="match status" value="1"/>
</dbReference>
<keyword evidence="6" id="KW-1185">Reference proteome</keyword>
<dbReference type="CDD" id="cd03784">
    <property type="entry name" value="GT1_Gtf-like"/>
    <property type="match status" value="1"/>
</dbReference>
<comment type="similarity">
    <text evidence="2">Belongs to the UDP-glycosyltransferase family.</text>
</comment>
<feature type="coiled-coil region" evidence="4">
    <location>
        <begin position="256"/>
        <end position="314"/>
    </location>
</feature>
<protein>
    <submittedName>
        <fullName evidence="5">IRK-interacting protein</fullName>
    </submittedName>
</protein>
<evidence type="ECO:0000256" key="2">
    <source>
        <dbReference type="ARBA" id="ARBA00009995"/>
    </source>
</evidence>
<evidence type="ECO:0000256" key="3">
    <source>
        <dbReference type="ARBA" id="ARBA00022679"/>
    </source>
</evidence>
<dbReference type="InterPro" id="IPR035595">
    <property type="entry name" value="UDP_glycos_trans_CS"/>
</dbReference>
<sequence length="1031" mass="115637">MAAKASTHMFQNGGDISRQEIQAAIAKAVELRALHAALMQGSSPSNVRFPSASPVSQAASQFSAQDYPVFTPSYEDEPTNGYHQVPMRIGTFSETWDEYGLGGGGNEDETVLSDYRKEISKGLGSDFANSEPHICPAEEHKALTGSAVQTSPVNDYFKSSRRNSLGDSKSISSCNRCRPATITKESDNAAKNSRLSNTIVPLTDSHLATQSQPKSRGVISWLFPRLKKKNKNENSPNRTESEDVSQIFKDLGIVSIETLKKELIEANETRDAALMEVGEVKSSLGELRQKLEGLESYCEELKRALKQATNARDLQTVTNLPKKIALSAGTNGENQMPVSEEVMVEGFLQIVSEARLSVKQFCKTLVSQIEETDSTLMENLNALLQPYKLALNSKYSRAVLYHLEAIINQALYQDFENCVFQKNGSPKLLDPQQDREAKFSSFVALRNLSWNEVLRKGTKYYSEEFSKFCDQKMSCIITTLNWTRPWPEQLLQAFFVAAKCIWLLHLLAFSFDPPLKILRVEENRSFDPSYMEDMFAERQRNGPSRVKIMVMPGFYVQHRILRCKVVCRQAGRQAVLIVTVMRTHGHIIPFLALALHIEQTNSTDYAIYFVNTPLNVRKLKSSLPPNSSIRFLEIPFSSITHGLPPASENADTLPYHLVMRLFQASASLEFKSSFKEAIHNLTIDNHGRPPLLVQVVLAWLAIALFGFDLPHRKVATDEFSLPDFEEASIVLHRTQLPANIAEADGEDDGSIFHRENLSAWVDSDWLLFNTVEEFDQIGLSYFRRKFPGAIVRPIGPLVLELKSRDRISNTAGEVTREAILKWLDSKPSNSVLYVSFGSMNTISASQMMQLGKALEGSGKNFIWVVRPPIGVDINSEFKAEEWLPEGFEERNKASGRGLLVQKWAPQVEILPHRAVSAFLSHCGWNSVMESLSQGVPILGWPLAGEQFFNVKFLEEEVGACVEVGRGKQSKVQSEDIERKIKWVMEETEKGKEMRRNAEKVKEIIDKAWKHGDGSSVKSVHDFLTAAKQLIV</sequence>
<dbReference type="Proteomes" id="UP000685013">
    <property type="component" value="Chromosome 2"/>
</dbReference>
<comment type="pathway">
    <text evidence="1">Secondary metabolite biosynthesis; terpenoid biosynthesis.</text>
</comment>
<keyword evidence="4" id="KW-0175">Coiled coil</keyword>
<evidence type="ECO:0000256" key="4">
    <source>
        <dbReference type="SAM" id="Coils"/>
    </source>
</evidence>
<dbReference type="AlphaFoldDB" id="A0AAV6P562"/>
<organism evidence="5 6">
    <name type="scientific">Cucurbita argyrosperma subsp. sororia</name>
    <dbReference type="NCBI Taxonomy" id="37648"/>
    <lineage>
        <taxon>Eukaryota</taxon>
        <taxon>Viridiplantae</taxon>
        <taxon>Streptophyta</taxon>
        <taxon>Embryophyta</taxon>
        <taxon>Tracheophyta</taxon>
        <taxon>Spermatophyta</taxon>
        <taxon>Magnoliopsida</taxon>
        <taxon>eudicotyledons</taxon>
        <taxon>Gunneridae</taxon>
        <taxon>Pentapetalae</taxon>
        <taxon>rosids</taxon>
        <taxon>fabids</taxon>
        <taxon>Cucurbitales</taxon>
        <taxon>Cucurbitaceae</taxon>
        <taxon>Cucurbiteae</taxon>
        <taxon>Cucurbita</taxon>
    </lineage>
</organism>
<evidence type="ECO:0000313" key="5">
    <source>
        <dbReference type="EMBL" id="KAG6605896.1"/>
    </source>
</evidence>
<comment type="caution">
    <text evidence="5">The sequence shown here is derived from an EMBL/GenBank/DDBJ whole genome shotgun (WGS) entry which is preliminary data.</text>
</comment>
<dbReference type="PANTHER" id="PTHR31029">
    <property type="entry name" value="CYCLIN-DEPENDENT KINASE-LIKE PROTEIN"/>
    <property type="match status" value="1"/>
</dbReference>
<dbReference type="PROSITE" id="PS00375">
    <property type="entry name" value="UDPGT"/>
    <property type="match status" value="1"/>
</dbReference>
<dbReference type="PANTHER" id="PTHR31029:SF3">
    <property type="entry name" value="IRK-INTERACTING PROTEIN"/>
    <property type="match status" value="1"/>
</dbReference>
<dbReference type="GO" id="GO:0008194">
    <property type="term" value="F:UDP-glycosyltransferase activity"/>
    <property type="evidence" value="ECO:0007669"/>
    <property type="project" value="InterPro"/>
</dbReference>
<proteinExistence type="inferred from homology"/>
<dbReference type="FunFam" id="3.40.50.2000:FF:000064">
    <property type="entry name" value="Glycosyltransferase"/>
    <property type="match status" value="1"/>
</dbReference>
<gene>
    <name evidence="5" type="primary">IRKI</name>
    <name evidence="5" type="ORF">SDJN03_03213</name>
</gene>
<accession>A0AAV6P562</accession>
<evidence type="ECO:0000256" key="1">
    <source>
        <dbReference type="ARBA" id="ARBA00004721"/>
    </source>
</evidence>
<dbReference type="EMBL" id="JAGKQH010000002">
    <property type="protein sequence ID" value="KAG6605896.1"/>
    <property type="molecule type" value="Genomic_DNA"/>
</dbReference>
<feature type="non-terminal residue" evidence="5">
    <location>
        <position position="1"/>
    </location>
</feature>
<dbReference type="InterPro" id="IPR042316">
    <property type="entry name" value="IRKI-like"/>
</dbReference>
<reference evidence="5 6" key="1">
    <citation type="journal article" date="2021" name="Hortic Res">
        <title>The domestication of Cucurbita argyrosperma as revealed by the genome of its wild relative.</title>
        <authorList>
            <person name="Barrera-Redondo J."/>
            <person name="Sanchez-de la Vega G."/>
            <person name="Aguirre-Liguori J.A."/>
            <person name="Castellanos-Morales G."/>
            <person name="Gutierrez-Guerrero Y.T."/>
            <person name="Aguirre-Dugua X."/>
            <person name="Aguirre-Planter E."/>
            <person name="Tenaillon M.I."/>
            <person name="Lira-Saade R."/>
            <person name="Eguiarte L.E."/>
        </authorList>
    </citation>
    <scope>NUCLEOTIDE SEQUENCE [LARGE SCALE GENOMIC DNA]</scope>
    <source>
        <strain evidence="5">JBR-2021</strain>
    </source>
</reference>
<evidence type="ECO:0000313" key="6">
    <source>
        <dbReference type="Proteomes" id="UP000685013"/>
    </source>
</evidence>